<proteinExistence type="predicted"/>
<evidence type="ECO:0000313" key="2">
    <source>
        <dbReference type="EMBL" id="KAJ1154474.1"/>
    </source>
</evidence>
<accession>A0AAV7RTG1</accession>
<comment type="caution">
    <text evidence="2">The sequence shown here is derived from an EMBL/GenBank/DDBJ whole genome shotgun (WGS) entry which is preliminary data.</text>
</comment>
<dbReference type="AlphaFoldDB" id="A0AAV7RTG1"/>
<evidence type="ECO:0000256" key="1">
    <source>
        <dbReference type="SAM" id="MobiDB-lite"/>
    </source>
</evidence>
<sequence>MPLLQRGRDWSLKPKARDHRGRPRRAGSCRRREPHRAGVLVRGSALRSSLQFTTPASCTAYKNDVQARRLFSLSPPPSTIVESVQSMEIMLIGDFNMHSLGKTTPA</sequence>
<dbReference type="EMBL" id="JANPWB010000009">
    <property type="protein sequence ID" value="KAJ1154474.1"/>
    <property type="molecule type" value="Genomic_DNA"/>
</dbReference>
<dbReference type="Proteomes" id="UP001066276">
    <property type="component" value="Chromosome 5"/>
</dbReference>
<feature type="compositionally biased region" description="Basic residues" evidence="1">
    <location>
        <begin position="14"/>
        <end position="34"/>
    </location>
</feature>
<organism evidence="2 3">
    <name type="scientific">Pleurodeles waltl</name>
    <name type="common">Iberian ribbed newt</name>
    <dbReference type="NCBI Taxonomy" id="8319"/>
    <lineage>
        <taxon>Eukaryota</taxon>
        <taxon>Metazoa</taxon>
        <taxon>Chordata</taxon>
        <taxon>Craniata</taxon>
        <taxon>Vertebrata</taxon>
        <taxon>Euteleostomi</taxon>
        <taxon>Amphibia</taxon>
        <taxon>Batrachia</taxon>
        <taxon>Caudata</taxon>
        <taxon>Salamandroidea</taxon>
        <taxon>Salamandridae</taxon>
        <taxon>Pleurodelinae</taxon>
        <taxon>Pleurodeles</taxon>
    </lineage>
</organism>
<gene>
    <name evidence="2" type="ORF">NDU88_007226</name>
</gene>
<evidence type="ECO:0008006" key="4">
    <source>
        <dbReference type="Google" id="ProtNLM"/>
    </source>
</evidence>
<feature type="compositionally biased region" description="Basic and acidic residues" evidence="1">
    <location>
        <begin position="1"/>
        <end position="12"/>
    </location>
</feature>
<feature type="region of interest" description="Disordered" evidence="1">
    <location>
        <begin position="1"/>
        <end position="38"/>
    </location>
</feature>
<name>A0AAV7RTG1_PLEWA</name>
<keyword evidence="3" id="KW-1185">Reference proteome</keyword>
<evidence type="ECO:0000313" key="3">
    <source>
        <dbReference type="Proteomes" id="UP001066276"/>
    </source>
</evidence>
<reference evidence="2" key="1">
    <citation type="journal article" date="2022" name="bioRxiv">
        <title>Sequencing and chromosome-scale assembly of the giantPleurodeles waltlgenome.</title>
        <authorList>
            <person name="Brown T."/>
            <person name="Elewa A."/>
            <person name="Iarovenko S."/>
            <person name="Subramanian E."/>
            <person name="Araus A.J."/>
            <person name="Petzold A."/>
            <person name="Susuki M."/>
            <person name="Suzuki K.-i.T."/>
            <person name="Hayashi T."/>
            <person name="Toyoda A."/>
            <person name="Oliveira C."/>
            <person name="Osipova E."/>
            <person name="Leigh N.D."/>
            <person name="Simon A."/>
            <person name="Yun M.H."/>
        </authorList>
    </citation>
    <scope>NUCLEOTIDE SEQUENCE</scope>
    <source>
        <strain evidence="2">20211129_DDA</strain>
        <tissue evidence="2">Liver</tissue>
    </source>
</reference>
<protein>
    <recommendedName>
        <fullName evidence="4">Endonuclease/exonuclease/phosphatase domain-containing protein</fullName>
    </recommendedName>
</protein>